<dbReference type="FunFam" id="2.40.128.20:FF:000003">
    <property type="entry name" value="Apolipoprotein D"/>
    <property type="match status" value="1"/>
</dbReference>
<organism evidence="13 14">
    <name type="scientific">Henosepilachna vigintioctopunctata</name>
    <dbReference type="NCBI Taxonomy" id="420089"/>
    <lineage>
        <taxon>Eukaryota</taxon>
        <taxon>Metazoa</taxon>
        <taxon>Ecdysozoa</taxon>
        <taxon>Arthropoda</taxon>
        <taxon>Hexapoda</taxon>
        <taxon>Insecta</taxon>
        <taxon>Pterygota</taxon>
        <taxon>Neoptera</taxon>
        <taxon>Endopterygota</taxon>
        <taxon>Coleoptera</taxon>
        <taxon>Polyphaga</taxon>
        <taxon>Cucujiformia</taxon>
        <taxon>Coccinelloidea</taxon>
        <taxon>Coccinellidae</taxon>
        <taxon>Epilachninae</taxon>
        <taxon>Epilachnini</taxon>
        <taxon>Henosepilachna</taxon>
    </lineage>
</organism>
<evidence type="ECO:0000256" key="4">
    <source>
        <dbReference type="ARBA" id="ARBA00022448"/>
    </source>
</evidence>
<dbReference type="InterPro" id="IPR002969">
    <property type="entry name" value="ApolipopD"/>
</dbReference>
<dbReference type="GO" id="GO:0006629">
    <property type="term" value="P:lipid metabolic process"/>
    <property type="evidence" value="ECO:0007669"/>
    <property type="project" value="TreeGrafter"/>
</dbReference>
<keyword evidence="10" id="KW-0873">Pyrrolidone carboxylic acid</keyword>
<dbReference type="GO" id="GO:0008289">
    <property type="term" value="F:lipid binding"/>
    <property type="evidence" value="ECO:0007669"/>
    <property type="project" value="UniProtKB-KW"/>
</dbReference>
<evidence type="ECO:0000313" key="13">
    <source>
        <dbReference type="EMBL" id="KAK9869271.1"/>
    </source>
</evidence>
<keyword evidence="5" id="KW-0964">Secreted</keyword>
<dbReference type="GO" id="GO:0005737">
    <property type="term" value="C:cytoplasm"/>
    <property type="evidence" value="ECO:0007669"/>
    <property type="project" value="TreeGrafter"/>
</dbReference>
<gene>
    <name evidence="13" type="ORF">WA026_003024</name>
</gene>
<evidence type="ECO:0000256" key="6">
    <source>
        <dbReference type="ARBA" id="ARBA00022729"/>
    </source>
</evidence>
<evidence type="ECO:0000256" key="9">
    <source>
        <dbReference type="ARBA" id="ARBA00023180"/>
    </source>
</evidence>
<comment type="caution">
    <text evidence="13">The sequence shown here is derived from an EMBL/GenBank/DDBJ whole genome shotgun (WGS) entry which is preliminary data.</text>
</comment>
<keyword evidence="9" id="KW-0325">Glycoprotein</keyword>
<feature type="chain" id="PRO_5043115564" description="Apolipoprotein D" evidence="11">
    <location>
        <begin position="18"/>
        <end position="189"/>
    </location>
</feature>
<dbReference type="PIRSF" id="PIRSF036893">
    <property type="entry name" value="Lipocalin_ApoD"/>
    <property type="match status" value="1"/>
</dbReference>
<proteinExistence type="inferred from homology"/>
<feature type="signal peptide" evidence="11">
    <location>
        <begin position="1"/>
        <end position="17"/>
    </location>
</feature>
<evidence type="ECO:0000259" key="12">
    <source>
        <dbReference type="Pfam" id="PF08212"/>
    </source>
</evidence>
<evidence type="ECO:0000256" key="2">
    <source>
        <dbReference type="ARBA" id="ARBA00006889"/>
    </source>
</evidence>
<dbReference type="Gene3D" id="2.40.128.20">
    <property type="match status" value="1"/>
</dbReference>
<dbReference type="InterPro" id="IPR000566">
    <property type="entry name" value="Lipocln_cytosolic_FA-bd_dom"/>
</dbReference>
<evidence type="ECO:0000256" key="5">
    <source>
        <dbReference type="ARBA" id="ARBA00022525"/>
    </source>
</evidence>
<dbReference type="CDD" id="cd19437">
    <property type="entry name" value="lipocalin_apoD-like"/>
    <property type="match status" value="1"/>
</dbReference>
<dbReference type="PRINTS" id="PR01219">
    <property type="entry name" value="APOLIPOPROTD"/>
</dbReference>
<dbReference type="AlphaFoldDB" id="A0AAW1TM92"/>
<keyword evidence="6 11" id="KW-0732">Signal</keyword>
<accession>A0AAW1TM92</accession>
<dbReference type="Proteomes" id="UP001431783">
    <property type="component" value="Unassembled WGS sequence"/>
</dbReference>
<protein>
    <recommendedName>
        <fullName evidence="3">Apolipoprotein D</fullName>
    </recommendedName>
</protein>
<dbReference type="Pfam" id="PF08212">
    <property type="entry name" value="Lipocalin_2"/>
    <property type="match status" value="1"/>
</dbReference>
<name>A0AAW1TM92_9CUCU</name>
<keyword evidence="8" id="KW-1015">Disulfide bond</keyword>
<comment type="similarity">
    <text evidence="2 11">Belongs to the calycin superfamily. Lipocalin family.</text>
</comment>
<dbReference type="PANTHER" id="PTHR10612:SF34">
    <property type="entry name" value="APOLIPOPROTEIN D"/>
    <property type="match status" value="1"/>
</dbReference>
<evidence type="ECO:0000256" key="8">
    <source>
        <dbReference type="ARBA" id="ARBA00023157"/>
    </source>
</evidence>
<dbReference type="GO" id="GO:0042246">
    <property type="term" value="P:tissue regeneration"/>
    <property type="evidence" value="ECO:0007669"/>
    <property type="project" value="InterPro"/>
</dbReference>
<evidence type="ECO:0000256" key="3">
    <source>
        <dbReference type="ARBA" id="ARBA00019890"/>
    </source>
</evidence>
<evidence type="ECO:0000256" key="11">
    <source>
        <dbReference type="PIRNR" id="PIRNR036893"/>
    </source>
</evidence>
<keyword evidence="4" id="KW-0813">Transport</keyword>
<keyword evidence="14" id="KW-1185">Reference proteome</keyword>
<reference evidence="13 14" key="1">
    <citation type="submission" date="2023-03" db="EMBL/GenBank/DDBJ databases">
        <title>Genome insight into feeding habits of ladybird beetles.</title>
        <authorList>
            <person name="Li H.-S."/>
            <person name="Huang Y.-H."/>
            <person name="Pang H."/>
        </authorList>
    </citation>
    <scope>NUCLEOTIDE SEQUENCE [LARGE SCALE GENOMIC DNA]</scope>
    <source>
        <strain evidence="13">SYSU_2023b</strain>
        <tissue evidence="13">Whole body</tissue>
    </source>
</reference>
<evidence type="ECO:0000313" key="14">
    <source>
        <dbReference type="Proteomes" id="UP001431783"/>
    </source>
</evidence>
<dbReference type="PANTHER" id="PTHR10612">
    <property type="entry name" value="APOLIPOPROTEIN D"/>
    <property type="match status" value="1"/>
</dbReference>
<dbReference type="GO" id="GO:0005576">
    <property type="term" value="C:extracellular region"/>
    <property type="evidence" value="ECO:0007669"/>
    <property type="project" value="UniProtKB-SubCell"/>
</dbReference>
<dbReference type="GO" id="GO:0007420">
    <property type="term" value="P:brain development"/>
    <property type="evidence" value="ECO:0007669"/>
    <property type="project" value="InterPro"/>
</dbReference>
<keyword evidence="7" id="KW-0446">Lipid-binding</keyword>
<dbReference type="GO" id="GO:0000302">
    <property type="term" value="P:response to reactive oxygen species"/>
    <property type="evidence" value="ECO:0007669"/>
    <property type="project" value="TreeGrafter"/>
</dbReference>
<sequence length="189" mass="21412">MNAFPFFVILLASGIQAQVPFLGKCPVVNEVQQNFDVNRYLGTWIAIEKYFTIFEAGRKCVEAVYTASDNATFSLHNQMTGMITHKPFTMDGYALAAGLPSEAKLSIHFTSPVPFVGPYWILGTDYDSYAVVWSCTNVIGFNIQLAWVLTRDRNYPQEALDKAHAIFDRNNLSRKMLYKLDQTNCPKYN</sequence>
<evidence type="ECO:0000256" key="7">
    <source>
        <dbReference type="ARBA" id="ARBA00023121"/>
    </source>
</evidence>
<evidence type="ECO:0000256" key="1">
    <source>
        <dbReference type="ARBA" id="ARBA00004613"/>
    </source>
</evidence>
<evidence type="ECO:0000256" key="10">
    <source>
        <dbReference type="ARBA" id="ARBA00023283"/>
    </source>
</evidence>
<dbReference type="GO" id="GO:0006869">
    <property type="term" value="P:lipid transport"/>
    <property type="evidence" value="ECO:0007669"/>
    <property type="project" value="InterPro"/>
</dbReference>
<feature type="domain" description="Lipocalin/cytosolic fatty-acid binding" evidence="12">
    <location>
        <begin position="35"/>
        <end position="165"/>
    </location>
</feature>
<dbReference type="SUPFAM" id="SSF50814">
    <property type="entry name" value="Lipocalins"/>
    <property type="match status" value="1"/>
</dbReference>
<dbReference type="InterPro" id="IPR022271">
    <property type="entry name" value="Lipocalin_ApoD"/>
</dbReference>
<comment type="subcellular location">
    <subcellularLocation>
        <location evidence="1">Secreted</location>
    </subcellularLocation>
</comment>
<dbReference type="InterPro" id="IPR012674">
    <property type="entry name" value="Calycin"/>
</dbReference>
<dbReference type="EMBL" id="JARQZJ010000001">
    <property type="protein sequence ID" value="KAK9869271.1"/>
    <property type="molecule type" value="Genomic_DNA"/>
</dbReference>